<dbReference type="FunFam" id="3.40.190.10:FF:000004">
    <property type="entry name" value="Porphobilinogen deaminase"/>
    <property type="match status" value="1"/>
</dbReference>
<evidence type="ECO:0000259" key="9">
    <source>
        <dbReference type="Pfam" id="PF01379"/>
    </source>
</evidence>
<evidence type="ECO:0000256" key="1">
    <source>
        <dbReference type="ARBA" id="ARBA00002869"/>
    </source>
</evidence>
<dbReference type="GO" id="GO:0004418">
    <property type="term" value="F:hydroxymethylbilane synthase activity"/>
    <property type="evidence" value="ECO:0007669"/>
    <property type="project" value="UniProtKB-UniRule"/>
</dbReference>
<keyword evidence="5 8" id="KW-0808">Transferase</keyword>
<dbReference type="SUPFAM" id="SSF53850">
    <property type="entry name" value="Periplasmic binding protein-like II"/>
    <property type="match status" value="1"/>
</dbReference>
<dbReference type="InterPro" id="IPR022417">
    <property type="entry name" value="Porphobilin_deaminase_N"/>
</dbReference>
<keyword evidence="6 8" id="KW-0627">Porphyrin biosynthesis</keyword>
<dbReference type="PIRSF" id="PIRSF001438">
    <property type="entry name" value="4pyrrol_synth_OHMeBilane_synth"/>
    <property type="match status" value="1"/>
</dbReference>
<organism evidence="11 12">
    <name type="scientific">Candidatus Abyssobacteria bacterium SURF_17</name>
    <dbReference type="NCBI Taxonomy" id="2093361"/>
    <lineage>
        <taxon>Bacteria</taxon>
        <taxon>Pseudomonadati</taxon>
        <taxon>Candidatus Hydrogenedentota</taxon>
        <taxon>Candidatus Abyssobacteria</taxon>
    </lineage>
</organism>
<comment type="cofactor">
    <cofactor evidence="8">
        <name>dipyrromethane</name>
        <dbReference type="ChEBI" id="CHEBI:60342"/>
    </cofactor>
    <text evidence="8">Binds 1 dipyrromethane group covalently.</text>
</comment>
<dbReference type="SUPFAM" id="SSF54782">
    <property type="entry name" value="Porphobilinogen deaminase (hydroxymethylbilane synthase), C-terminal domain"/>
    <property type="match status" value="1"/>
</dbReference>
<comment type="similarity">
    <text evidence="3 8">Belongs to the HMBS family.</text>
</comment>
<dbReference type="NCBIfam" id="TIGR00212">
    <property type="entry name" value="hemC"/>
    <property type="match status" value="1"/>
</dbReference>
<dbReference type="InterPro" id="IPR000860">
    <property type="entry name" value="HemC"/>
</dbReference>
<evidence type="ECO:0000256" key="2">
    <source>
        <dbReference type="ARBA" id="ARBA00004735"/>
    </source>
</evidence>
<comment type="catalytic activity">
    <reaction evidence="7 8">
        <text>4 porphobilinogen + H2O = hydroxymethylbilane + 4 NH4(+)</text>
        <dbReference type="Rhea" id="RHEA:13185"/>
        <dbReference type="ChEBI" id="CHEBI:15377"/>
        <dbReference type="ChEBI" id="CHEBI:28938"/>
        <dbReference type="ChEBI" id="CHEBI:57845"/>
        <dbReference type="ChEBI" id="CHEBI:58126"/>
        <dbReference type="EC" id="2.5.1.61"/>
    </reaction>
</comment>
<evidence type="ECO:0000256" key="4">
    <source>
        <dbReference type="ARBA" id="ARBA00011245"/>
    </source>
</evidence>
<dbReference type="PROSITE" id="PS00533">
    <property type="entry name" value="PORPHOBILINOGEN_DEAM"/>
    <property type="match status" value="1"/>
</dbReference>
<evidence type="ECO:0000256" key="7">
    <source>
        <dbReference type="ARBA" id="ARBA00048169"/>
    </source>
</evidence>
<sequence>MAHKIEEKTLVIIGSRGSKLAMTQTEWVRDRIKFFRPDLEFHIKKISTSGDKITDVPLAKAGGKGLFTKEIENELLSDDIDLAVHSMKDLPTELPKGLTIGVVPLREDARDVLVSRDNKKFRELPDDAVIGTCSLRRRAQLLAVRPGLQVTDLRGNLDTRLRKIAEGKFDAVVLACAGIRRLGRQEVIADVLDLDVMIPAVGQGALCIEIREGNPFVEELLRPLNHAETERAIRAERALMAELEGGCQVPVGGHARMEEGTLMLYGVVASLGGERLVRAQDAGNPDEPEELGKRVAARLMMMGAKEILDEIKGYEECPPTGN</sequence>
<evidence type="ECO:0000313" key="11">
    <source>
        <dbReference type="EMBL" id="RJP72045.1"/>
    </source>
</evidence>
<dbReference type="InterPro" id="IPR022418">
    <property type="entry name" value="Porphobilinogen_deaminase_C"/>
</dbReference>
<dbReference type="InterPro" id="IPR036803">
    <property type="entry name" value="Porphobilinogen_deaminase_C_sf"/>
</dbReference>
<evidence type="ECO:0000259" key="10">
    <source>
        <dbReference type="Pfam" id="PF03900"/>
    </source>
</evidence>
<gene>
    <name evidence="8" type="primary">hemC</name>
    <name evidence="11" type="ORF">C4532_06640</name>
</gene>
<comment type="function">
    <text evidence="1 8">Tetrapolymerization of the monopyrrole PBG into the hydroxymethylbilane pre-uroporphyrinogen in several discrete steps.</text>
</comment>
<dbReference type="Gene3D" id="3.40.190.10">
    <property type="entry name" value="Periplasmic binding protein-like II"/>
    <property type="match status" value="2"/>
</dbReference>
<feature type="domain" description="Porphobilinogen deaminase C-terminal" evidence="10">
    <location>
        <begin position="232"/>
        <end position="299"/>
    </location>
</feature>
<dbReference type="Proteomes" id="UP000285961">
    <property type="component" value="Unassembled WGS sequence"/>
</dbReference>
<evidence type="ECO:0000256" key="3">
    <source>
        <dbReference type="ARBA" id="ARBA00005638"/>
    </source>
</evidence>
<evidence type="ECO:0000313" key="12">
    <source>
        <dbReference type="Proteomes" id="UP000285961"/>
    </source>
</evidence>
<accession>A0A419F1K0</accession>
<comment type="caution">
    <text evidence="11">The sequence shown here is derived from an EMBL/GenBank/DDBJ whole genome shotgun (WGS) entry which is preliminary data.</text>
</comment>
<reference evidence="11 12" key="1">
    <citation type="journal article" date="2017" name="ISME J.">
        <title>Energy and carbon metabolisms in a deep terrestrial subsurface fluid microbial community.</title>
        <authorList>
            <person name="Momper L."/>
            <person name="Jungbluth S.P."/>
            <person name="Lee M.D."/>
            <person name="Amend J.P."/>
        </authorList>
    </citation>
    <scope>NUCLEOTIDE SEQUENCE [LARGE SCALE GENOMIC DNA]</scope>
    <source>
        <strain evidence="11">SURF_17</strain>
    </source>
</reference>
<dbReference type="PANTHER" id="PTHR11557:SF0">
    <property type="entry name" value="PORPHOBILINOGEN DEAMINASE"/>
    <property type="match status" value="1"/>
</dbReference>
<dbReference type="FunFam" id="3.40.190.10:FF:000005">
    <property type="entry name" value="Porphobilinogen deaminase"/>
    <property type="match status" value="1"/>
</dbReference>
<dbReference type="HAMAP" id="MF_00260">
    <property type="entry name" value="Porphobil_deam"/>
    <property type="match status" value="1"/>
</dbReference>
<feature type="modified residue" description="S-(dipyrrolylmethanemethyl)cysteine" evidence="8">
    <location>
        <position position="247"/>
    </location>
</feature>
<dbReference type="PANTHER" id="PTHR11557">
    <property type="entry name" value="PORPHOBILINOGEN DEAMINASE"/>
    <property type="match status" value="1"/>
</dbReference>
<comment type="miscellaneous">
    <text evidence="8">The porphobilinogen subunits are added to the dipyrromethane group.</text>
</comment>
<evidence type="ECO:0000256" key="8">
    <source>
        <dbReference type="HAMAP-Rule" id="MF_00260"/>
    </source>
</evidence>
<comment type="pathway">
    <text evidence="2">Porphyrin-containing compound metabolism; protoporphyrin-IX biosynthesis; coproporphyrinogen-III from 5-aminolevulinate: step 2/4.</text>
</comment>
<dbReference type="PRINTS" id="PR00151">
    <property type="entry name" value="PORPHBDMNASE"/>
</dbReference>
<comment type="subunit">
    <text evidence="4 8">Monomer.</text>
</comment>
<feature type="domain" description="Porphobilinogen deaminase N-terminal" evidence="9">
    <location>
        <begin position="12"/>
        <end position="216"/>
    </location>
</feature>
<dbReference type="FunFam" id="3.30.160.40:FF:000002">
    <property type="entry name" value="Porphobilinogen deaminase"/>
    <property type="match status" value="1"/>
</dbReference>
<evidence type="ECO:0000256" key="6">
    <source>
        <dbReference type="ARBA" id="ARBA00023244"/>
    </source>
</evidence>
<dbReference type="InterPro" id="IPR022419">
    <property type="entry name" value="Porphobilin_deaminase_cofac_BS"/>
</dbReference>
<dbReference type="CDD" id="cd13646">
    <property type="entry name" value="PBP2_EcHMBS_like"/>
    <property type="match status" value="1"/>
</dbReference>
<dbReference type="GO" id="GO:0005737">
    <property type="term" value="C:cytoplasm"/>
    <property type="evidence" value="ECO:0007669"/>
    <property type="project" value="UniProtKB-UniRule"/>
</dbReference>
<dbReference type="GO" id="GO:0006782">
    <property type="term" value="P:protoporphyrinogen IX biosynthetic process"/>
    <property type="evidence" value="ECO:0007669"/>
    <property type="project" value="UniProtKB-UniRule"/>
</dbReference>
<dbReference type="Pfam" id="PF01379">
    <property type="entry name" value="Porphobil_deam"/>
    <property type="match status" value="1"/>
</dbReference>
<dbReference type="AlphaFoldDB" id="A0A419F1K0"/>
<dbReference type="EMBL" id="QZKI01000051">
    <property type="protein sequence ID" value="RJP72045.1"/>
    <property type="molecule type" value="Genomic_DNA"/>
</dbReference>
<proteinExistence type="inferred from homology"/>
<dbReference type="Pfam" id="PF03900">
    <property type="entry name" value="Porphobil_deamC"/>
    <property type="match status" value="1"/>
</dbReference>
<protein>
    <recommendedName>
        <fullName evidence="8">Porphobilinogen deaminase</fullName>
        <shortName evidence="8">PBG</shortName>
        <ecNumber evidence="8">2.5.1.61</ecNumber>
    </recommendedName>
    <alternativeName>
        <fullName evidence="8">Hydroxymethylbilane synthase</fullName>
        <shortName evidence="8">HMBS</shortName>
    </alternativeName>
    <alternativeName>
        <fullName evidence="8">Pre-uroporphyrinogen synthase</fullName>
    </alternativeName>
</protein>
<dbReference type="Gene3D" id="3.30.160.40">
    <property type="entry name" value="Porphobilinogen deaminase, C-terminal domain"/>
    <property type="match status" value="1"/>
</dbReference>
<evidence type="ECO:0000256" key="5">
    <source>
        <dbReference type="ARBA" id="ARBA00022679"/>
    </source>
</evidence>
<dbReference type="EC" id="2.5.1.61" evidence="8"/>
<name>A0A419F1K0_9BACT</name>